<evidence type="ECO:0000256" key="3">
    <source>
        <dbReference type="ARBA" id="ARBA00023125"/>
    </source>
</evidence>
<dbReference type="OrthoDB" id="9072091at2"/>
<dbReference type="Gene3D" id="3.40.190.290">
    <property type="match status" value="1"/>
</dbReference>
<evidence type="ECO:0000259" key="5">
    <source>
        <dbReference type="PROSITE" id="PS50931"/>
    </source>
</evidence>
<comment type="similarity">
    <text evidence="1">Belongs to the LysR transcriptional regulatory family.</text>
</comment>
<dbReference type="GO" id="GO:0006351">
    <property type="term" value="P:DNA-templated transcription"/>
    <property type="evidence" value="ECO:0007669"/>
    <property type="project" value="TreeGrafter"/>
</dbReference>
<dbReference type="InterPro" id="IPR036390">
    <property type="entry name" value="WH_DNA-bd_sf"/>
</dbReference>
<dbReference type="PROSITE" id="PS50931">
    <property type="entry name" value="HTH_LYSR"/>
    <property type="match status" value="1"/>
</dbReference>
<sequence length="308" mass="33295">MSLDWNDYRVFLAIARSGTLSEAARLLGLSQPTVGRRLQALEQTLGHALFQRTTDGYVLSNEGEAILCDIERMEEQATAVERKLAGGFSLDGLVRVSTTEWFGVHVLAPIFADVRIRHPNLSIELITETRSVSLTRREADISFRFKEFEEPDVIQIRAIAIEFAVYASHAYLQRNGRPGAGKEPGEATGQGQGHTLVTMDTGFGNLADVPWLLSRLPGAVVGLRANSRDVQAKLCAAGAGIAVLPHQVGVTDPRLVALDLGELPPGRIVWAGVHKDMRRSPRIRALLGATLDALAAQQLAAAPLASIP</sequence>
<evidence type="ECO:0000256" key="2">
    <source>
        <dbReference type="ARBA" id="ARBA00023015"/>
    </source>
</evidence>
<organism evidence="6 7">
    <name type="scientific">Pseudoduganella lutea</name>
    <dbReference type="NCBI Taxonomy" id="321985"/>
    <lineage>
        <taxon>Bacteria</taxon>
        <taxon>Pseudomonadati</taxon>
        <taxon>Pseudomonadota</taxon>
        <taxon>Betaproteobacteria</taxon>
        <taxon>Burkholderiales</taxon>
        <taxon>Oxalobacteraceae</taxon>
        <taxon>Telluria group</taxon>
        <taxon>Pseudoduganella</taxon>
    </lineage>
</organism>
<proteinExistence type="inferred from homology"/>
<dbReference type="GO" id="GO:0003700">
    <property type="term" value="F:DNA-binding transcription factor activity"/>
    <property type="evidence" value="ECO:0007669"/>
    <property type="project" value="InterPro"/>
</dbReference>
<dbReference type="RefSeq" id="WP_130189488.1">
    <property type="nucleotide sequence ID" value="NZ_CP035913.1"/>
</dbReference>
<dbReference type="KEGG" id="plue:EWM63_28230"/>
<keyword evidence="3" id="KW-0238">DNA-binding</keyword>
<dbReference type="Gene3D" id="1.10.10.10">
    <property type="entry name" value="Winged helix-like DNA-binding domain superfamily/Winged helix DNA-binding domain"/>
    <property type="match status" value="1"/>
</dbReference>
<evidence type="ECO:0000313" key="7">
    <source>
        <dbReference type="Proteomes" id="UP000290637"/>
    </source>
</evidence>
<keyword evidence="2" id="KW-0805">Transcription regulation</keyword>
<evidence type="ECO:0000313" key="6">
    <source>
        <dbReference type="EMBL" id="QBE66380.1"/>
    </source>
</evidence>
<protein>
    <submittedName>
        <fullName evidence="6">LysR family transcriptional regulator</fullName>
    </submittedName>
</protein>
<dbReference type="PRINTS" id="PR00039">
    <property type="entry name" value="HTHLYSR"/>
</dbReference>
<dbReference type="SUPFAM" id="SSF53850">
    <property type="entry name" value="Periplasmic binding protein-like II"/>
    <property type="match status" value="1"/>
</dbReference>
<feature type="domain" description="HTH lysR-type" evidence="5">
    <location>
        <begin position="3"/>
        <end position="60"/>
    </location>
</feature>
<dbReference type="InterPro" id="IPR005119">
    <property type="entry name" value="LysR_subst-bd"/>
</dbReference>
<gene>
    <name evidence="6" type="ORF">EWM63_28230</name>
</gene>
<name>A0A4P6L465_9BURK</name>
<dbReference type="AlphaFoldDB" id="A0A4P6L465"/>
<dbReference type="InterPro" id="IPR058163">
    <property type="entry name" value="LysR-type_TF_proteobact-type"/>
</dbReference>
<dbReference type="Proteomes" id="UP000290637">
    <property type="component" value="Chromosome"/>
</dbReference>
<dbReference type="InterPro" id="IPR036388">
    <property type="entry name" value="WH-like_DNA-bd_sf"/>
</dbReference>
<keyword evidence="4" id="KW-0804">Transcription</keyword>
<accession>A0A4P6L465</accession>
<keyword evidence="7" id="KW-1185">Reference proteome</keyword>
<dbReference type="PANTHER" id="PTHR30537">
    <property type="entry name" value="HTH-TYPE TRANSCRIPTIONAL REGULATOR"/>
    <property type="match status" value="1"/>
</dbReference>
<reference evidence="6 7" key="1">
    <citation type="submission" date="2019-02" db="EMBL/GenBank/DDBJ databases">
        <title>Draft Genome Sequences of Six Type Strains of the Genus Massilia.</title>
        <authorList>
            <person name="Miess H."/>
            <person name="Frediansyhah A."/>
            <person name="Gross H."/>
        </authorList>
    </citation>
    <scope>NUCLEOTIDE SEQUENCE [LARGE SCALE GENOMIC DNA]</scope>
    <source>
        <strain evidence="6 7">DSM 17473</strain>
    </source>
</reference>
<dbReference type="EMBL" id="CP035913">
    <property type="protein sequence ID" value="QBE66380.1"/>
    <property type="molecule type" value="Genomic_DNA"/>
</dbReference>
<dbReference type="GO" id="GO:0043565">
    <property type="term" value="F:sequence-specific DNA binding"/>
    <property type="evidence" value="ECO:0007669"/>
    <property type="project" value="TreeGrafter"/>
</dbReference>
<dbReference type="InterPro" id="IPR000847">
    <property type="entry name" value="LysR_HTH_N"/>
</dbReference>
<dbReference type="PANTHER" id="PTHR30537:SF3">
    <property type="entry name" value="TRANSCRIPTIONAL REGULATORY PROTEIN"/>
    <property type="match status" value="1"/>
</dbReference>
<dbReference type="Pfam" id="PF00126">
    <property type="entry name" value="HTH_1"/>
    <property type="match status" value="1"/>
</dbReference>
<dbReference type="Pfam" id="PF03466">
    <property type="entry name" value="LysR_substrate"/>
    <property type="match status" value="1"/>
</dbReference>
<dbReference type="SUPFAM" id="SSF46785">
    <property type="entry name" value="Winged helix' DNA-binding domain"/>
    <property type="match status" value="1"/>
</dbReference>
<evidence type="ECO:0000256" key="4">
    <source>
        <dbReference type="ARBA" id="ARBA00023163"/>
    </source>
</evidence>
<evidence type="ECO:0000256" key="1">
    <source>
        <dbReference type="ARBA" id="ARBA00009437"/>
    </source>
</evidence>